<comment type="pathway">
    <text evidence="6 17">Amino-acid biosynthesis; L-tryptophan biosynthesis; L-tryptophan from chorismate: step 1/5.</text>
</comment>
<dbReference type="EC" id="4.1.3.27" evidence="17"/>
<dbReference type="Proteomes" id="UP000076761">
    <property type="component" value="Unassembled WGS sequence"/>
</dbReference>
<dbReference type="InterPro" id="IPR006221">
    <property type="entry name" value="TrpG/PapA_dom"/>
</dbReference>
<dbReference type="InterPro" id="IPR001240">
    <property type="entry name" value="PRAI_dom"/>
</dbReference>
<dbReference type="PROSITE" id="PS00614">
    <property type="entry name" value="IGPS"/>
    <property type="match status" value="1"/>
</dbReference>
<comment type="catalytic activity">
    <reaction evidence="1 17">
        <text>N-(5-phospho-beta-D-ribosyl)anthranilate = 1-(2-carboxyphenylamino)-1-deoxy-D-ribulose 5-phosphate</text>
        <dbReference type="Rhea" id="RHEA:21540"/>
        <dbReference type="ChEBI" id="CHEBI:18277"/>
        <dbReference type="ChEBI" id="CHEBI:58613"/>
        <dbReference type="EC" id="5.3.1.24"/>
    </reaction>
</comment>
<evidence type="ECO:0000256" key="1">
    <source>
        <dbReference type="ARBA" id="ARBA00001164"/>
    </source>
</evidence>
<evidence type="ECO:0000256" key="7">
    <source>
        <dbReference type="ARBA" id="ARBA00011743"/>
    </source>
</evidence>
<evidence type="ECO:0000256" key="10">
    <source>
        <dbReference type="ARBA" id="ARBA00022822"/>
    </source>
</evidence>
<dbReference type="PRINTS" id="PR00097">
    <property type="entry name" value="ANTSNTHASEII"/>
</dbReference>
<evidence type="ECO:0000256" key="4">
    <source>
        <dbReference type="ARBA" id="ARBA00004664"/>
    </source>
</evidence>
<comment type="pathway">
    <text evidence="5 17">Amino-acid biosynthesis; L-tryptophan biosynthesis; L-tryptophan from chorismate: step 4/5.</text>
</comment>
<accession>A0A165N076</accession>
<evidence type="ECO:0000256" key="8">
    <source>
        <dbReference type="ARBA" id="ARBA00022605"/>
    </source>
</evidence>
<dbReference type="EC" id="5.3.1.24" evidence="17"/>
<keyword evidence="8 17" id="KW-0028">Amino-acid biosynthesis</keyword>
<evidence type="ECO:0000259" key="18">
    <source>
        <dbReference type="Pfam" id="PF00117"/>
    </source>
</evidence>
<dbReference type="OrthoDB" id="524799at2759"/>
<evidence type="ECO:0000256" key="14">
    <source>
        <dbReference type="ARBA" id="ARBA00023239"/>
    </source>
</evidence>
<comment type="catalytic activity">
    <reaction evidence="2 17">
        <text>1-(2-carboxyphenylamino)-1-deoxy-D-ribulose 5-phosphate + H(+) = (1S,2R)-1-C-(indol-3-yl)glycerol 3-phosphate + CO2 + H2O</text>
        <dbReference type="Rhea" id="RHEA:23476"/>
        <dbReference type="ChEBI" id="CHEBI:15377"/>
        <dbReference type="ChEBI" id="CHEBI:15378"/>
        <dbReference type="ChEBI" id="CHEBI:16526"/>
        <dbReference type="ChEBI" id="CHEBI:58613"/>
        <dbReference type="ChEBI" id="CHEBI:58866"/>
        <dbReference type="EC" id="4.1.1.48"/>
    </reaction>
</comment>
<reference evidence="21 22" key="1">
    <citation type="journal article" date="2016" name="Mol. Biol. Evol.">
        <title>Comparative Genomics of Early-Diverging Mushroom-Forming Fungi Provides Insights into the Origins of Lignocellulose Decay Capabilities.</title>
        <authorList>
            <person name="Nagy L.G."/>
            <person name="Riley R."/>
            <person name="Tritt A."/>
            <person name="Adam C."/>
            <person name="Daum C."/>
            <person name="Floudas D."/>
            <person name="Sun H."/>
            <person name="Yadav J.S."/>
            <person name="Pangilinan J."/>
            <person name="Larsson K.H."/>
            <person name="Matsuura K."/>
            <person name="Barry K."/>
            <person name="Labutti K."/>
            <person name="Kuo R."/>
            <person name="Ohm R.A."/>
            <person name="Bhattacharya S.S."/>
            <person name="Shirouzu T."/>
            <person name="Yoshinaga Y."/>
            <person name="Martin F.M."/>
            <person name="Grigoriev I.V."/>
            <person name="Hibbett D.S."/>
        </authorList>
    </citation>
    <scope>NUCLEOTIDE SEQUENCE [LARGE SCALE GENOMIC DNA]</scope>
    <source>
        <strain evidence="21 22">HHB14362 ss-1</strain>
    </source>
</reference>
<keyword evidence="9 17" id="KW-0210">Decarboxylase</keyword>
<dbReference type="GO" id="GO:0000162">
    <property type="term" value="P:L-tryptophan biosynthetic process"/>
    <property type="evidence" value="ECO:0007669"/>
    <property type="project" value="UniProtKB-UniRule"/>
</dbReference>
<dbReference type="Pfam" id="PF00218">
    <property type="entry name" value="IGPS"/>
    <property type="match status" value="1"/>
</dbReference>
<evidence type="ECO:0000256" key="5">
    <source>
        <dbReference type="ARBA" id="ARBA00004696"/>
    </source>
</evidence>
<dbReference type="SUPFAM" id="SSF52317">
    <property type="entry name" value="Class I glutamine amidotransferase-like"/>
    <property type="match status" value="1"/>
</dbReference>
<feature type="domain" description="N-(5'phosphoribosyl) anthranilate isomerase (PRAI)" evidence="20">
    <location>
        <begin position="563"/>
        <end position="704"/>
    </location>
</feature>
<evidence type="ECO:0000313" key="21">
    <source>
        <dbReference type="EMBL" id="KZT19007.1"/>
    </source>
</evidence>
<dbReference type="InterPro" id="IPR011060">
    <property type="entry name" value="RibuloseP-bd_barrel"/>
</dbReference>
<dbReference type="GO" id="GO:0004425">
    <property type="term" value="F:indole-3-glycerol-phosphate synthase activity"/>
    <property type="evidence" value="ECO:0007669"/>
    <property type="project" value="UniProtKB-UniRule"/>
</dbReference>
<evidence type="ECO:0000259" key="20">
    <source>
        <dbReference type="Pfam" id="PF00697"/>
    </source>
</evidence>
<keyword evidence="12 17" id="KW-0057">Aromatic amino acid biosynthesis</keyword>
<sequence>MASASSLPPALQKPIDVLMIDNFDSFTYNLYQSLSLLGANVTVIRNDAIPSSALPLLDIKHLIISPGPGHPKTDSGISRDAIKFFTGKVPVLGVCMGLECLVDVFGGQIGYAGEIMHGKVSGIRHDGRGIFRGLPQNFLSTRYHSLAASAATLPASLQVTAFSGGPPVVIQGVRHRTYTLESVQYHPESCLSEQGDPLLLNFLALKGGKWADNPDSLVLDPTLPPLDLNSNPKVPSILDKIYTQRLNDVQATKATPGSTPEDLRALLPFAPPVTSFYASLKKYRSISLLAEIKRSSPSKGKLTTSAPSASALALAYALASPQVRVISVLTEYHHFSGTLTDLRLARLAVDALPDRPAILRKDFTLDEYQVLEARVSGADSILLIVAMLTSDRLQALYNYAIELGMDPLMEVNNELEMKTALELGAKVIGVNNRNLHDFKVDMDTTTRLLGIVKEWNGKQRTGEEVVLCALSGISGTEEVRKYAAEGVDAVLVGESLMRAEDPAVAIRELLDGPSTASTNESAPPLVKICGIRSVDEGLAAAKAGADFLGLMFVPSSKRSISVETAQEISSVIRSKRTPASTSFATQGRLPWFTQHAKSLSSARPLLVGVFQDQPLEYILSAVSLAQLDLVQLHGSEPAEFAKFLPVPVIKVFHVASEGAGKGKDAELKKQGLHQFVLLDSLRSDGLSGGSGKAVDWDYAKEVVEGGEIEVGQGSLPVVNGIAAVDGQAPVGVATTAGASMVNAPTPTLPYFPMPIILAGGLTPENVREAVEKVRPWTVDVSGGVETADGQGKDLEKVKSFIRAAKGFSEA</sequence>
<dbReference type="PIRSF" id="PIRSF001382">
    <property type="entry name" value="TrpG-trpC-trpF"/>
    <property type="match status" value="1"/>
</dbReference>
<feature type="domain" description="Indole-3-glycerol phosphate synthase" evidence="19">
    <location>
        <begin position="238"/>
        <end position="509"/>
    </location>
</feature>
<proteinExistence type="inferred from homology"/>
<evidence type="ECO:0000256" key="9">
    <source>
        <dbReference type="ARBA" id="ARBA00022793"/>
    </source>
</evidence>
<protein>
    <recommendedName>
        <fullName evidence="17">Multifunctional tryptophan biosynthesis protein</fullName>
    </recommendedName>
    <domain>
        <recommendedName>
            <fullName evidence="17">Anthranilate synthase component 2</fullName>
            <shortName evidence="17">AS</shortName>
            <ecNumber evidence="17">4.1.3.27</ecNumber>
        </recommendedName>
        <alternativeName>
            <fullName evidence="17">Anthranilate synthase, glutamine amidotransferase component</fullName>
        </alternativeName>
    </domain>
    <domain>
        <recommendedName>
            <fullName evidence="17">Indole-3-glycerol phosphate synthase</fullName>
            <shortName evidence="17">IGPS</shortName>
            <ecNumber evidence="17">4.1.1.48</ecNumber>
        </recommendedName>
    </domain>
    <domain>
        <recommendedName>
            <fullName evidence="17">N-(5'-phosphoribosyl)anthranilate isomerase</fullName>
            <shortName evidence="17">PRAI</shortName>
            <ecNumber evidence="17">5.3.1.24</ecNumber>
        </recommendedName>
    </domain>
</protein>
<dbReference type="InterPro" id="IPR001468">
    <property type="entry name" value="Indole-3-GlycerolPSynthase_CS"/>
</dbReference>
<dbReference type="InterPro" id="IPR050472">
    <property type="entry name" value="Anth_synth/Amidotransfase"/>
</dbReference>
<dbReference type="InterPro" id="IPR013798">
    <property type="entry name" value="Indole-3-glycerol_P_synth_dom"/>
</dbReference>
<comment type="function">
    <text evidence="3 17">Trifunctional enzyme bearing the Gln amidotransferase (GATase) domain of anthranilate synthase, indole-glycerolphosphate synthase, and phosphoribosylanthranilate isomerase activities.</text>
</comment>
<keyword evidence="10 17" id="KW-0822">Tryptophan biosynthesis</keyword>
<keyword evidence="14 17" id="KW-0456">Lyase</keyword>
<dbReference type="CDD" id="cd00405">
    <property type="entry name" value="PRAI"/>
    <property type="match status" value="1"/>
</dbReference>
<dbReference type="GO" id="GO:0004049">
    <property type="term" value="F:anthranilate synthase activity"/>
    <property type="evidence" value="ECO:0007669"/>
    <property type="project" value="UniProtKB-UniRule"/>
</dbReference>
<dbReference type="Gene3D" id="3.40.50.880">
    <property type="match status" value="1"/>
</dbReference>
<evidence type="ECO:0000256" key="2">
    <source>
        <dbReference type="ARBA" id="ARBA00001633"/>
    </source>
</evidence>
<evidence type="ECO:0000313" key="22">
    <source>
        <dbReference type="Proteomes" id="UP000076761"/>
    </source>
</evidence>
<keyword evidence="15" id="KW-0511">Multifunctional enzyme</keyword>
<keyword evidence="11" id="KW-0315">Glutamine amidotransferase</keyword>
<dbReference type="EC" id="4.1.1.48" evidence="17"/>
<dbReference type="PANTHER" id="PTHR43418:SF4">
    <property type="entry name" value="MULTIFUNCTIONAL TRYPTOPHAN BIOSYNTHESIS PROTEIN"/>
    <property type="match status" value="1"/>
</dbReference>
<dbReference type="EMBL" id="KV425653">
    <property type="protein sequence ID" value="KZT19007.1"/>
    <property type="molecule type" value="Genomic_DNA"/>
</dbReference>
<dbReference type="InterPro" id="IPR013785">
    <property type="entry name" value="Aldolase_TIM"/>
</dbReference>
<gene>
    <name evidence="21" type="ORF">NEOLEDRAFT_1183754</name>
</gene>
<evidence type="ECO:0000256" key="15">
    <source>
        <dbReference type="ARBA" id="ARBA00023268"/>
    </source>
</evidence>
<evidence type="ECO:0000256" key="3">
    <source>
        <dbReference type="ARBA" id="ARBA00003272"/>
    </source>
</evidence>
<comment type="catalytic activity">
    <reaction evidence="16 17">
        <text>chorismate + L-glutamine = anthranilate + pyruvate + L-glutamate + H(+)</text>
        <dbReference type="Rhea" id="RHEA:21732"/>
        <dbReference type="ChEBI" id="CHEBI:15361"/>
        <dbReference type="ChEBI" id="CHEBI:15378"/>
        <dbReference type="ChEBI" id="CHEBI:16567"/>
        <dbReference type="ChEBI" id="CHEBI:29748"/>
        <dbReference type="ChEBI" id="CHEBI:29985"/>
        <dbReference type="ChEBI" id="CHEBI:58359"/>
        <dbReference type="EC" id="4.1.3.27"/>
    </reaction>
</comment>
<dbReference type="CDD" id="cd00331">
    <property type="entry name" value="IGPS"/>
    <property type="match status" value="1"/>
</dbReference>
<name>A0A165N076_9AGAM</name>
<evidence type="ECO:0000256" key="13">
    <source>
        <dbReference type="ARBA" id="ARBA00023235"/>
    </source>
</evidence>
<evidence type="ECO:0000259" key="19">
    <source>
        <dbReference type="Pfam" id="PF00218"/>
    </source>
</evidence>
<dbReference type="Gene3D" id="3.20.20.70">
    <property type="entry name" value="Aldolase class I"/>
    <property type="match status" value="2"/>
</dbReference>
<dbReference type="NCBIfam" id="TIGR00566">
    <property type="entry name" value="trpG_papA"/>
    <property type="match status" value="1"/>
</dbReference>
<evidence type="ECO:0000256" key="11">
    <source>
        <dbReference type="ARBA" id="ARBA00022962"/>
    </source>
</evidence>
<dbReference type="Pfam" id="PF00117">
    <property type="entry name" value="GATase"/>
    <property type="match status" value="1"/>
</dbReference>
<feature type="domain" description="Glutamine amidotransferase" evidence="18">
    <location>
        <begin position="18"/>
        <end position="203"/>
    </location>
</feature>
<comment type="pathway">
    <text evidence="4 17">Amino-acid biosynthesis; L-tryptophan biosynthesis; L-tryptophan from chorismate: step 3/5.</text>
</comment>
<dbReference type="PANTHER" id="PTHR43418">
    <property type="entry name" value="MULTIFUNCTIONAL TRYPTOPHAN BIOSYNTHESIS PROTEIN-RELATED"/>
    <property type="match status" value="1"/>
</dbReference>
<dbReference type="InParanoid" id="A0A165N076"/>
<dbReference type="SUPFAM" id="SSF51366">
    <property type="entry name" value="Ribulose-phoshate binding barrel"/>
    <property type="match status" value="2"/>
</dbReference>
<keyword evidence="22" id="KW-1185">Reference proteome</keyword>
<evidence type="ECO:0000256" key="6">
    <source>
        <dbReference type="ARBA" id="ARBA00004873"/>
    </source>
</evidence>
<dbReference type="UniPathway" id="UPA00035">
    <property type="reaction ID" value="UER00040"/>
</dbReference>
<evidence type="ECO:0000256" key="12">
    <source>
        <dbReference type="ARBA" id="ARBA00023141"/>
    </source>
</evidence>
<evidence type="ECO:0000256" key="17">
    <source>
        <dbReference type="PIRNR" id="PIRNR001382"/>
    </source>
</evidence>
<dbReference type="PRINTS" id="PR00096">
    <property type="entry name" value="GATASE"/>
</dbReference>
<dbReference type="Pfam" id="PF00697">
    <property type="entry name" value="PRAI"/>
    <property type="match status" value="2"/>
</dbReference>
<dbReference type="PROSITE" id="PS51273">
    <property type="entry name" value="GATASE_TYPE_1"/>
    <property type="match status" value="1"/>
</dbReference>
<dbReference type="STRING" id="1314782.A0A165N076"/>
<dbReference type="InterPro" id="IPR016302">
    <property type="entry name" value="Anthranilate_synth_II"/>
</dbReference>
<evidence type="ECO:0000256" key="16">
    <source>
        <dbReference type="ARBA" id="ARBA00047683"/>
    </source>
</evidence>
<feature type="domain" description="N-(5'phosphoribosyl) anthranilate isomerase (PRAI)" evidence="20">
    <location>
        <begin position="754"/>
        <end position="802"/>
    </location>
</feature>
<dbReference type="AlphaFoldDB" id="A0A165N076"/>
<dbReference type="FunCoup" id="A0A165N076">
    <property type="interactions" value="90"/>
</dbReference>
<organism evidence="21 22">
    <name type="scientific">Neolentinus lepideus HHB14362 ss-1</name>
    <dbReference type="NCBI Taxonomy" id="1314782"/>
    <lineage>
        <taxon>Eukaryota</taxon>
        <taxon>Fungi</taxon>
        <taxon>Dikarya</taxon>
        <taxon>Basidiomycota</taxon>
        <taxon>Agaricomycotina</taxon>
        <taxon>Agaricomycetes</taxon>
        <taxon>Gloeophyllales</taxon>
        <taxon>Gloeophyllaceae</taxon>
        <taxon>Neolentinus</taxon>
    </lineage>
</organism>
<dbReference type="InterPro" id="IPR017926">
    <property type="entry name" value="GATASE"/>
</dbReference>
<dbReference type="GO" id="GO:0005829">
    <property type="term" value="C:cytosol"/>
    <property type="evidence" value="ECO:0007669"/>
    <property type="project" value="TreeGrafter"/>
</dbReference>
<dbReference type="GO" id="GO:0004640">
    <property type="term" value="F:phosphoribosylanthranilate isomerase activity"/>
    <property type="evidence" value="ECO:0007669"/>
    <property type="project" value="UniProtKB-UniRule"/>
</dbReference>
<dbReference type="CDD" id="cd01743">
    <property type="entry name" value="GATase1_Anthranilate_Synthase"/>
    <property type="match status" value="1"/>
</dbReference>
<dbReference type="InterPro" id="IPR029062">
    <property type="entry name" value="Class_I_gatase-like"/>
</dbReference>
<dbReference type="FunFam" id="3.40.50.880:FF:000003">
    <property type="entry name" value="Anthranilate synthase component II"/>
    <property type="match status" value="1"/>
</dbReference>
<dbReference type="HAMAP" id="MF_00135">
    <property type="entry name" value="PRAI"/>
    <property type="match status" value="1"/>
</dbReference>
<comment type="subunit">
    <text evidence="7">Tetramer of two components I and two components II.</text>
</comment>
<keyword evidence="13 17" id="KW-0413">Isomerase</keyword>